<sequence>MAQGGSHPQPLCSQPPWQKGREPDEIAVGIDIEPVNMKADRAPYAATTEAIVPSVLGGHWSIVGRGLHAPGCNALKSEAAF</sequence>
<evidence type="ECO:0000313" key="2">
    <source>
        <dbReference type="EMBL" id="PCH34541.1"/>
    </source>
</evidence>
<gene>
    <name evidence="2" type="ORF">WOLCODRAFT_155207</name>
</gene>
<accession>A0A2H3IXT5</accession>
<reference evidence="2 3" key="1">
    <citation type="journal article" date="2012" name="Science">
        <title>The Paleozoic origin of enzymatic lignin decomposition reconstructed from 31 fungal genomes.</title>
        <authorList>
            <person name="Floudas D."/>
            <person name="Binder M."/>
            <person name="Riley R."/>
            <person name="Barry K."/>
            <person name="Blanchette R.A."/>
            <person name="Henrissat B."/>
            <person name="Martinez A.T."/>
            <person name="Otillar R."/>
            <person name="Spatafora J.W."/>
            <person name="Yadav J.S."/>
            <person name="Aerts A."/>
            <person name="Benoit I."/>
            <person name="Boyd A."/>
            <person name="Carlson A."/>
            <person name="Copeland A."/>
            <person name="Coutinho P.M."/>
            <person name="de Vries R.P."/>
            <person name="Ferreira P."/>
            <person name="Findley K."/>
            <person name="Foster B."/>
            <person name="Gaskell J."/>
            <person name="Glotzer D."/>
            <person name="Gorecki P."/>
            <person name="Heitman J."/>
            <person name="Hesse C."/>
            <person name="Hori C."/>
            <person name="Igarashi K."/>
            <person name="Jurgens J.A."/>
            <person name="Kallen N."/>
            <person name="Kersten P."/>
            <person name="Kohler A."/>
            <person name="Kuees U."/>
            <person name="Kumar T.K.A."/>
            <person name="Kuo A."/>
            <person name="LaButti K."/>
            <person name="Larrondo L.F."/>
            <person name="Lindquist E."/>
            <person name="Ling A."/>
            <person name="Lombard V."/>
            <person name="Lucas S."/>
            <person name="Lundell T."/>
            <person name="Martin R."/>
            <person name="McLaughlin D.J."/>
            <person name="Morgenstern I."/>
            <person name="Morin E."/>
            <person name="Murat C."/>
            <person name="Nagy L.G."/>
            <person name="Nolan M."/>
            <person name="Ohm R.A."/>
            <person name="Patyshakuliyeva A."/>
            <person name="Rokas A."/>
            <person name="Ruiz-Duenas F.J."/>
            <person name="Sabat G."/>
            <person name="Salamov A."/>
            <person name="Samejima M."/>
            <person name="Schmutz J."/>
            <person name="Slot J.C."/>
            <person name="St John F."/>
            <person name="Stenlid J."/>
            <person name="Sun H."/>
            <person name="Sun S."/>
            <person name="Syed K."/>
            <person name="Tsang A."/>
            <person name="Wiebenga A."/>
            <person name="Young D."/>
            <person name="Pisabarro A."/>
            <person name="Eastwood D.C."/>
            <person name="Martin F."/>
            <person name="Cullen D."/>
            <person name="Grigoriev I.V."/>
            <person name="Hibbett D.S."/>
        </authorList>
    </citation>
    <scope>NUCLEOTIDE SEQUENCE [LARGE SCALE GENOMIC DNA]</scope>
    <source>
        <strain evidence="2 3">MD-104</strain>
    </source>
</reference>
<keyword evidence="3" id="KW-1185">Reference proteome</keyword>
<feature type="region of interest" description="Disordered" evidence="1">
    <location>
        <begin position="1"/>
        <end position="22"/>
    </location>
</feature>
<evidence type="ECO:0000256" key="1">
    <source>
        <dbReference type="SAM" id="MobiDB-lite"/>
    </source>
</evidence>
<proteinExistence type="predicted"/>
<organism evidence="2 3">
    <name type="scientific">Wolfiporia cocos (strain MD-104)</name>
    <name type="common">Brown rot fungus</name>
    <dbReference type="NCBI Taxonomy" id="742152"/>
    <lineage>
        <taxon>Eukaryota</taxon>
        <taxon>Fungi</taxon>
        <taxon>Dikarya</taxon>
        <taxon>Basidiomycota</taxon>
        <taxon>Agaricomycotina</taxon>
        <taxon>Agaricomycetes</taxon>
        <taxon>Polyporales</taxon>
        <taxon>Phaeolaceae</taxon>
        <taxon>Wolfiporia</taxon>
    </lineage>
</organism>
<dbReference type="Proteomes" id="UP000218811">
    <property type="component" value="Unassembled WGS sequence"/>
</dbReference>
<name>A0A2H3IXT5_WOLCO</name>
<dbReference type="AlphaFoldDB" id="A0A2H3IXT5"/>
<protein>
    <submittedName>
        <fullName evidence="2">Uncharacterized protein</fullName>
    </submittedName>
</protein>
<dbReference type="EMBL" id="KB467832">
    <property type="protein sequence ID" value="PCH34541.1"/>
    <property type="molecule type" value="Genomic_DNA"/>
</dbReference>
<evidence type="ECO:0000313" key="3">
    <source>
        <dbReference type="Proteomes" id="UP000218811"/>
    </source>
</evidence>